<organism evidence="1 2">
    <name type="scientific">Steinernema glaseri</name>
    <dbReference type="NCBI Taxonomy" id="37863"/>
    <lineage>
        <taxon>Eukaryota</taxon>
        <taxon>Metazoa</taxon>
        <taxon>Ecdysozoa</taxon>
        <taxon>Nematoda</taxon>
        <taxon>Chromadorea</taxon>
        <taxon>Rhabditida</taxon>
        <taxon>Tylenchina</taxon>
        <taxon>Panagrolaimomorpha</taxon>
        <taxon>Strongyloidoidea</taxon>
        <taxon>Steinernematidae</taxon>
        <taxon>Steinernema</taxon>
    </lineage>
</organism>
<sequence length="82" mass="9559">MDPIHSDLASLDVSKNFDELYTLYTLYFYPNKFAITHNIVRSAKSSPRFSWRHSIGFPYFSTRNKFMELKCSIGAESIRKTA</sequence>
<proteinExistence type="predicted"/>
<accession>A0A1I7Z2H6</accession>
<protein>
    <submittedName>
        <fullName evidence="2">Ovule protein</fullName>
    </submittedName>
</protein>
<evidence type="ECO:0000313" key="2">
    <source>
        <dbReference type="WBParaSite" id="L893_g22185.t1"/>
    </source>
</evidence>
<dbReference type="Proteomes" id="UP000095287">
    <property type="component" value="Unplaced"/>
</dbReference>
<name>A0A1I7Z2H6_9BILA</name>
<reference evidence="2" key="1">
    <citation type="submission" date="2016-11" db="UniProtKB">
        <authorList>
            <consortium name="WormBaseParasite"/>
        </authorList>
    </citation>
    <scope>IDENTIFICATION</scope>
</reference>
<dbReference type="AlphaFoldDB" id="A0A1I7Z2H6"/>
<dbReference type="WBParaSite" id="L893_g22185.t1">
    <property type="protein sequence ID" value="L893_g22185.t1"/>
    <property type="gene ID" value="L893_g22185"/>
</dbReference>
<keyword evidence="1" id="KW-1185">Reference proteome</keyword>
<evidence type="ECO:0000313" key="1">
    <source>
        <dbReference type="Proteomes" id="UP000095287"/>
    </source>
</evidence>